<organism evidence="2 3">
    <name type="scientific">Actinacidiphila paucisporea</name>
    <dbReference type="NCBI Taxonomy" id="310782"/>
    <lineage>
        <taxon>Bacteria</taxon>
        <taxon>Bacillati</taxon>
        <taxon>Actinomycetota</taxon>
        <taxon>Actinomycetes</taxon>
        <taxon>Kitasatosporales</taxon>
        <taxon>Streptomycetaceae</taxon>
        <taxon>Actinacidiphila</taxon>
    </lineage>
</organism>
<keyword evidence="3" id="KW-1185">Reference proteome</keyword>
<feature type="region of interest" description="Disordered" evidence="1">
    <location>
        <begin position="25"/>
        <end position="47"/>
    </location>
</feature>
<reference evidence="2 3" key="1">
    <citation type="submission" date="2016-11" db="EMBL/GenBank/DDBJ databases">
        <authorList>
            <person name="Jaros S."/>
            <person name="Januszkiewicz K."/>
            <person name="Wedrychowicz H."/>
        </authorList>
    </citation>
    <scope>NUCLEOTIDE SEQUENCE [LARGE SCALE GENOMIC DNA]</scope>
    <source>
        <strain evidence="2 3">CGMCC 4.2025</strain>
    </source>
</reference>
<dbReference type="RefSeq" id="WP_159450329.1">
    <property type="nucleotide sequence ID" value="NZ_FRBI01000041.1"/>
</dbReference>
<gene>
    <name evidence="2" type="ORF">SAMN05216499_14131</name>
</gene>
<name>A0A1M7QSG4_9ACTN</name>
<dbReference type="Proteomes" id="UP000184111">
    <property type="component" value="Unassembled WGS sequence"/>
</dbReference>
<feature type="compositionally biased region" description="Pro residues" evidence="1">
    <location>
        <begin position="38"/>
        <end position="47"/>
    </location>
</feature>
<dbReference type="STRING" id="310782.SAMN05216499_14131"/>
<protein>
    <submittedName>
        <fullName evidence="2">Uncharacterized protein</fullName>
    </submittedName>
</protein>
<proteinExistence type="predicted"/>
<evidence type="ECO:0000313" key="2">
    <source>
        <dbReference type="EMBL" id="SHN34547.1"/>
    </source>
</evidence>
<dbReference type="AlphaFoldDB" id="A0A1M7QSG4"/>
<evidence type="ECO:0000313" key="3">
    <source>
        <dbReference type="Proteomes" id="UP000184111"/>
    </source>
</evidence>
<evidence type="ECO:0000256" key="1">
    <source>
        <dbReference type="SAM" id="MobiDB-lite"/>
    </source>
</evidence>
<sequence length="47" mass="5511">MPFRTRRAKDGRPRPRILRVQLHRGKAAAALTDRPGRTPAPWPRRLR</sequence>
<accession>A0A1M7QSG4</accession>
<dbReference type="EMBL" id="FRBI01000041">
    <property type="protein sequence ID" value="SHN34547.1"/>
    <property type="molecule type" value="Genomic_DNA"/>
</dbReference>